<dbReference type="EMBL" id="ML210151">
    <property type="protein sequence ID" value="TFK29125.1"/>
    <property type="molecule type" value="Genomic_DNA"/>
</dbReference>
<accession>A0A5C3L8U9</accession>
<dbReference type="GO" id="GO:0010997">
    <property type="term" value="F:anaphase-promoting complex binding"/>
    <property type="evidence" value="ECO:0007669"/>
    <property type="project" value="InterPro"/>
</dbReference>
<evidence type="ECO:0000256" key="6">
    <source>
        <dbReference type="PROSITE-ProRule" id="PRU00221"/>
    </source>
</evidence>
<dbReference type="SUPFAM" id="SSF50978">
    <property type="entry name" value="WD40 repeat-like"/>
    <property type="match status" value="1"/>
</dbReference>
<keyword evidence="4" id="KW-0498">Mitosis</keyword>
<dbReference type="SMART" id="SM00320">
    <property type="entry name" value="WD40"/>
    <property type="match status" value="3"/>
</dbReference>
<evidence type="ECO:0000256" key="2">
    <source>
        <dbReference type="ARBA" id="ARBA00022618"/>
    </source>
</evidence>
<dbReference type="GO" id="GO:0031145">
    <property type="term" value="P:anaphase-promoting complex-dependent catabolic process"/>
    <property type="evidence" value="ECO:0007669"/>
    <property type="project" value="TreeGrafter"/>
</dbReference>
<protein>
    <submittedName>
        <fullName evidence="8">Uncharacterized protein</fullName>
    </submittedName>
</protein>
<evidence type="ECO:0000256" key="7">
    <source>
        <dbReference type="SAM" id="MobiDB-lite"/>
    </source>
</evidence>
<feature type="region of interest" description="Disordered" evidence="7">
    <location>
        <begin position="142"/>
        <end position="169"/>
    </location>
</feature>
<dbReference type="GO" id="GO:0005680">
    <property type="term" value="C:anaphase-promoting complex"/>
    <property type="evidence" value="ECO:0007669"/>
    <property type="project" value="TreeGrafter"/>
</dbReference>
<dbReference type="GO" id="GO:1905786">
    <property type="term" value="P:positive regulation of anaphase-promoting complex-dependent catabolic process"/>
    <property type="evidence" value="ECO:0007669"/>
    <property type="project" value="TreeGrafter"/>
</dbReference>
<dbReference type="GO" id="GO:1990757">
    <property type="term" value="F:ubiquitin ligase activator activity"/>
    <property type="evidence" value="ECO:0007669"/>
    <property type="project" value="TreeGrafter"/>
</dbReference>
<dbReference type="Pfam" id="PF00400">
    <property type="entry name" value="WD40"/>
    <property type="match status" value="1"/>
</dbReference>
<evidence type="ECO:0000256" key="1">
    <source>
        <dbReference type="ARBA" id="ARBA00022574"/>
    </source>
</evidence>
<dbReference type="GO" id="GO:0051301">
    <property type="term" value="P:cell division"/>
    <property type="evidence" value="ECO:0007669"/>
    <property type="project" value="UniProtKB-KW"/>
</dbReference>
<dbReference type="PROSITE" id="PS50082">
    <property type="entry name" value="WD_REPEATS_2"/>
    <property type="match status" value="1"/>
</dbReference>
<dbReference type="InterPro" id="IPR001680">
    <property type="entry name" value="WD40_rpt"/>
</dbReference>
<sequence length="589" mass="64987">MEREQVVTSRPVTPVYPSAPLPVVEATFDAEVSVSRVRKRVDSNSSMSPSSSMVYKRPRISVSSLSGFLESPSTPGPSTSYLDMSMRLTLDMIPPRIEPNPVLSEARRRRSLSRKSSATSLSGTTSPMFNVDLAESLRARLGNPRSDSYGLRRSVSATSLSSSSTPTEVTYASESARKYMRNPKFFVDYATPTPARLPIPPPPPPPVPIIIPGLPPLDPPPQPPHITDPRLLTPPVNANVLSCSVSGILFFTRTNRIHFKNLLASEEVGQMCKSLELHGTYTAIVCGGEANPNMVAVSTSKGVVAIYDVQTKKRLMNWSTKPVSALAWNGKILTVGHTSGTIRHYDTRITPLEKMKEQAATLSRHQCAVTRMEWSVDGEILATADKKGNVFCWKRTGKVPMDVGDFGQRRKKMKHPVAVSALAWCPWQLKVLLSADVRGTIHFWKVDDSVKESNALTPAKLETGAAITSIVWSTQCKEFLTTHGYKTPPLSPNTPSPPPSYCLRNLPPSHNIENTLAVWQFPSIRFVTNMRMNTTDIPLGNSVAYSQNTKVVFTVPEEGKIHTCDVWGKRKNLIKLRRQSSLDYVGLIR</sequence>
<evidence type="ECO:0000313" key="9">
    <source>
        <dbReference type="Proteomes" id="UP000307440"/>
    </source>
</evidence>
<dbReference type="InterPro" id="IPR036322">
    <property type="entry name" value="WD40_repeat_dom_sf"/>
</dbReference>
<feature type="compositionally biased region" description="Low complexity" evidence="7">
    <location>
        <begin position="154"/>
        <end position="169"/>
    </location>
</feature>
<dbReference type="PANTHER" id="PTHR19918">
    <property type="entry name" value="CELL DIVISION CYCLE 20 CDC20 FIZZY -RELATED"/>
    <property type="match status" value="1"/>
</dbReference>
<dbReference type="Proteomes" id="UP000307440">
    <property type="component" value="Unassembled WGS sequence"/>
</dbReference>
<keyword evidence="9" id="KW-1185">Reference proteome</keyword>
<dbReference type="OrthoDB" id="10263272at2759"/>
<name>A0A5C3L8U9_COPMA</name>
<evidence type="ECO:0000256" key="5">
    <source>
        <dbReference type="ARBA" id="ARBA00023306"/>
    </source>
</evidence>
<dbReference type="PANTHER" id="PTHR19918:SF8">
    <property type="entry name" value="FI02843P"/>
    <property type="match status" value="1"/>
</dbReference>
<evidence type="ECO:0000256" key="4">
    <source>
        <dbReference type="ARBA" id="ARBA00022776"/>
    </source>
</evidence>
<reference evidence="8 9" key="1">
    <citation type="journal article" date="2019" name="Nat. Ecol. Evol.">
        <title>Megaphylogeny resolves global patterns of mushroom evolution.</title>
        <authorList>
            <person name="Varga T."/>
            <person name="Krizsan K."/>
            <person name="Foldi C."/>
            <person name="Dima B."/>
            <person name="Sanchez-Garcia M."/>
            <person name="Sanchez-Ramirez S."/>
            <person name="Szollosi G.J."/>
            <person name="Szarkandi J.G."/>
            <person name="Papp V."/>
            <person name="Albert L."/>
            <person name="Andreopoulos W."/>
            <person name="Angelini C."/>
            <person name="Antonin V."/>
            <person name="Barry K.W."/>
            <person name="Bougher N.L."/>
            <person name="Buchanan P."/>
            <person name="Buyck B."/>
            <person name="Bense V."/>
            <person name="Catcheside P."/>
            <person name="Chovatia M."/>
            <person name="Cooper J."/>
            <person name="Damon W."/>
            <person name="Desjardin D."/>
            <person name="Finy P."/>
            <person name="Geml J."/>
            <person name="Haridas S."/>
            <person name="Hughes K."/>
            <person name="Justo A."/>
            <person name="Karasinski D."/>
            <person name="Kautmanova I."/>
            <person name="Kiss B."/>
            <person name="Kocsube S."/>
            <person name="Kotiranta H."/>
            <person name="LaButti K.M."/>
            <person name="Lechner B.E."/>
            <person name="Liimatainen K."/>
            <person name="Lipzen A."/>
            <person name="Lukacs Z."/>
            <person name="Mihaltcheva S."/>
            <person name="Morgado L.N."/>
            <person name="Niskanen T."/>
            <person name="Noordeloos M.E."/>
            <person name="Ohm R.A."/>
            <person name="Ortiz-Santana B."/>
            <person name="Ovrebo C."/>
            <person name="Racz N."/>
            <person name="Riley R."/>
            <person name="Savchenko A."/>
            <person name="Shiryaev A."/>
            <person name="Soop K."/>
            <person name="Spirin V."/>
            <person name="Szebenyi C."/>
            <person name="Tomsovsky M."/>
            <person name="Tulloss R.E."/>
            <person name="Uehling J."/>
            <person name="Grigoriev I.V."/>
            <person name="Vagvolgyi C."/>
            <person name="Papp T."/>
            <person name="Martin F.M."/>
            <person name="Miettinen O."/>
            <person name="Hibbett D.S."/>
            <person name="Nagy L.G."/>
        </authorList>
    </citation>
    <scope>NUCLEOTIDE SEQUENCE [LARGE SCALE GENOMIC DNA]</scope>
    <source>
        <strain evidence="8 9">CBS 121175</strain>
    </source>
</reference>
<dbReference type="Gene3D" id="2.130.10.10">
    <property type="entry name" value="YVTN repeat-like/Quinoprotein amine dehydrogenase"/>
    <property type="match status" value="1"/>
</dbReference>
<organism evidence="8 9">
    <name type="scientific">Coprinopsis marcescibilis</name>
    <name type="common">Agaric fungus</name>
    <name type="synonym">Psathyrella marcescibilis</name>
    <dbReference type="NCBI Taxonomy" id="230819"/>
    <lineage>
        <taxon>Eukaryota</taxon>
        <taxon>Fungi</taxon>
        <taxon>Dikarya</taxon>
        <taxon>Basidiomycota</taxon>
        <taxon>Agaricomycotina</taxon>
        <taxon>Agaricomycetes</taxon>
        <taxon>Agaricomycetidae</taxon>
        <taxon>Agaricales</taxon>
        <taxon>Agaricineae</taxon>
        <taxon>Psathyrellaceae</taxon>
        <taxon>Coprinopsis</taxon>
    </lineage>
</organism>
<dbReference type="AlphaFoldDB" id="A0A5C3L8U9"/>
<dbReference type="InterPro" id="IPR015943">
    <property type="entry name" value="WD40/YVTN_repeat-like_dom_sf"/>
</dbReference>
<dbReference type="InterPro" id="IPR033010">
    <property type="entry name" value="Cdc20/Fizzy"/>
</dbReference>
<keyword evidence="1 6" id="KW-0853">WD repeat</keyword>
<feature type="repeat" description="WD" evidence="6">
    <location>
        <begin position="362"/>
        <end position="394"/>
    </location>
</feature>
<evidence type="ECO:0000313" key="8">
    <source>
        <dbReference type="EMBL" id="TFK29125.1"/>
    </source>
</evidence>
<keyword evidence="2" id="KW-0132">Cell division</keyword>
<proteinExistence type="predicted"/>
<keyword evidence="5" id="KW-0131">Cell cycle</keyword>
<gene>
    <name evidence="8" type="ORF">FA15DRAFT_610801</name>
</gene>
<keyword evidence="3" id="KW-0677">Repeat</keyword>
<dbReference type="STRING" id="230819.A0A5C3L8U9"/>
<evidence type="ECO:0000256" key="3">
    <source>
        <dbReference type="ARBA" id="ARBA00022737"/>
    </source>
</evidence>
<feature type="region of interest" description="Disordered" evidence="7">
    <location>
        <begin position="96"/>
        <end position="125"/>
    </location>
</feature>